<accession>A0A3P7IMG0</accession>
<dbReference type="OrthoDB" id="5866690at2759"/>
<dbReference type="Gene3D" id="3.40.50.1820">
    <property type="entry name" value="alpha/beta hydrolase"/>
    <property type="match status" value="1"/>
</dbReference>
<sequence length="147" mass="16228">MLAPSVFIWLFKQKQIELQRLKSETRLRKITTQTEMRLAILVLIGLALSHAAPSSIDATYTDAVARNKMLPLASAAYAKTPQNCLTNKFTNAVLKRQLNVKCDSFRSDICSGYSAVLNGDKAIVLSFRGTDGFLQLISEADKSVFNA</sequence>
<organism evidence="1 2">
    <name type="scientific">Strongylus vulgaris</name>
    <name type="common">Blood worm</name>
    <dbReference type="NCBI Taxonomy" id="40348"/>
    <lineage>
        <taxon>Eukaryota</taxon>
        <taxon>Metazoa</taxon>
        <taxon>Ecdysozoa</taxon>
        <taxon>Nematoda</taxon>
        <taxon>Chromadorea</taxon>
        <taxon>Rhabditida</taxon>
        <taxon>Rhabditina</taxon>
        <taxon>Rhabditomorpha</taxon>
        <taxon>Strongyloidea</taxon>
        <taxon>Strongylidae</taxon>
        <taxon>Strongylus</taxon>
    </lineage>
</organism>
<reference evidence="1 2" key="1">
    <citation type="submission" date="2018-11" db="EMBL/GenBank/DDBJ databases">
        <authorList>
            <consortium name="Pathogen Informatics"/>
        </authorList>
    </citation>
    <scope>NUCLEOTIDE SEQUENCE [LARGE SCALE GENOMIC DNA]</scope>
</reference>
<name>A0A3P7IMG0_STRVU</name>
<evidence type="ECO:0000313" key="1">
    <source>
        <dbReference type="EMBL" id="VDM71086.1"/>
    </source>
</evidence>
<dbReference type="Proteomes" id="UP000270094">
    <property type="component" value="Unassembled WGS sequence"/>
</dbReference>
<proteinExistence type="predicted"/>
<keyword evidence="2" id="KW-1185">Reference proteome</keyword>
<evidence type="ECO:0000313" key="2">
    <source>
        <dbReference type="Proteomes" id="UP000270094"/>
    </source>
</evidence>
<dbReference type="PANTHER" id="PTHR45908:SF8">
    <property type="entry name" value="FUNGAL LIPASE-LIKE DOMAIN-CONTAINING PROTEIN"/>
    <property type="match status" value="1"/>
</dbReference>
<dbReference type="EMBL" id="UYYB01018743">
    <property type="protein sequence ID" value="VDM71086.1"/>
    <property type="molecule type" value="Genomic_DNA"/>
</dbReference>
<dbReference type="AlphaFoldDB" id="A0A3P7IMG0"/>
<protein>
    <submittedName>
        <fullName evidence="1">Uncharacterized protein</fullName>
    </submittedName>
</protein>
<dbReference type="InterPro" id="IPR029058">
    <property type="entry name" value="AB_hydrolase_fold"/>
</dbReference>
<feature type="non-terminal residue" evidence="1">
    <location>
        <position position="147"/>
    </location>
</feature>
<dbReference type="PANTHER" id="PTHR45908">
    <property type="entry name" value="PROTEIN CBG11750-RELATED"/>
    <property type="match status" value="1"/>
</dbReference>
<gene>
    <name evidence="1" type="ORF">SVUK_LOCUS6084</name>
</gene>